<dbReference type="AlphaFoldDB" id="D6PDU6"/>
<keyword evidence="1" id="KW-0812">Transmembrane</keyword>
<keyword evidence="1" id="KW-0472">Membrane</keyword>
<dbReference type="EMBL" id="GU943003">
    <property type="protein sequence ID" value="ADD93897.1"/>
    <property type="molecule type" value="Genomic_DNA"/>
</dbReference>
<evidence type="ECO:0000313" key="2">
    <source>
        <dbReference type="EMBL" id="ADD93897.1"/>
    </source>
</evidence>
<name>D6PDU6_9BACT</name>
<proteinExistence type="predicted"/>
<organism evidence="2">
    <name type="scientific">uncultured marine bacterium MedDCM-OCT-S08-C1605</name>
    <dbReference type="NCBI Taxonomy" id="743072"/>
    <lineage>
        <taxon>Bacteria</taxon>
        <taxon>environmental samples</taxon>
    </lineage>
</organism>
<sequence length="198" mass="22548">MCTLRRIDPHVSLYYITSTASDSGLFIIASITFFMVRLAPGGPFTEEKTVPVEIRKKLEEHYGLDRPLWEQYLLYFGFISKEVDKGRVKFEVGETQKSHLHEESKTTIAVDIDGTIKVIEGAGHWHARIVSEKDRTSSLVEVEIFRRERSGLLFGELGPSFKYIGWEVDELIRRSFPVSMQLGCVLWSSRCASVCLLG</sequence>
<keyword evidence="1" id="KW-1133">Transmembrane helix</keyword>
<reference evidence="2" key="1">
    <citation type="journal article" date="2010" name="ISME J.">
        <title>Metagenome of the Mediterranean deep chlorophyll maximum studied by direct and fosmid library 454 pyrosequencing.</title>
        <authorList>
            <person name="Ghai R."/>
            <person name="Martin-Cuadrado A.B."/>
            <person name="Molto A.G."/>
            <person name="Heredia I.G."/>
            <person name="Cabrera R."/>
            <person name="Martin J."/>
            <person name="Verdu M."/>
            <person name="Deschamps P."/>
            <person name="Moreira D."/>
            <person name="Lopez-Garcia P."/>
            <person name="Mira A."/>
            <person name="Rodriguez-Valera F."/>
        </authorList>
    </citation>
    <scope>NUCLEOTIDE SEQUENCE</scope>
</reference>
<protein>
    <submittedName>
        <fullName evidence="2">Uncharacterized protein</fullName>
    </submittedName>
</protein>
<evidence type="ECO:0000256" key="1">
    <source>
        <dbReference type="SAM" id="Phobius"/>
    </source>
</evidence>
<accession>D6PDU6</accession>
<feature type="transmembrane region" description="Helical" evidence="1">
    <location>
        <begin position="12"/>
        <end position="36"/>
    </location>
</feature>